<organism evidence="1 2">
    <name type="scientific">Caerostris darwini</name>
    <dbReference type="NCBI Taxonomy" id="1538125"/>
    <lineage>
        <taxon>Eukaryota</taxon>
        <taxon>Metazoa</taxon>
        <taxon>Ecdysozoa</taxon>
        <taxon>Arthropoda</taxon>
        <taxon>Chelicerata</taxon>
        <taxon>Arachnida</taxon>
        <taxon>Araneae</taxon>
        <taxon>Araneomorphae</taxon>
        <taxon>Entelegynae</taxon>
        <taxon>Araneoidea</taxon>
        <taxon>Araneidae</taxon>
        <taxon>Caerostris</taxon>
    </lineage>
</organism>
<proteinExistence type="predicted"/>
<name>A0AAV4PK41_9ARAC</name>
<accession>A0AAV4PK41</accession>
<evidence type="ECO:0000313" key="2">
    <source>
        <dbReference type="Proteomes" id="UP001054837"/>
    </source>
</evidence>
<sequence length="78" mass="8725">MHRNGSKSSISQVIAEGKTWAFHGERGLMMDMQESITGNAICLDLPGPDNARRERLRLCFLDATNTSFLESLIAQPWC</sequence>
<dbReference type="EMBL" id="BPLQ01003031">
    <property type="protein sequence ID" value="GIX97363.1"/>
    <property type="molecule type" value="Genomic_DNA"/>
</dbReference>
<dbReference type="AlphaFoldDB" id="A0AAV4PK41"/>
<protein>
    <submittedName>
        <fullName evidence="1">Uncharacterized protein</fullName>
    </submittedName>
</protein>
<evidence type="ECO:0000313" key="1">
    <source>
        <dbReference type="EMBL" id="GIX97363.1"/>
    </source>
</evidence>
<comment type="caution">
    <text evidence="1">The sequence shown here is derived from an EMBL/GenBank/DDBJ whole genome shotgun (WGS) entry which is preliminary data.</text>
</comment>
<keyword evidence="2" id="KW-1185">Reference proteome</keyword>
<dbReference type="Proteomes" id="UP001054837">
    <property type="component" value="Unassembled WGS sequence"/>
</dbReference>
<gene>
    <name evidence="1" type="ORF">CDAR_537031</name>
</gene>
<reference evidence="1 2" key="1">
    <citation type="submission" date="2021-06" db="EMBL/GenBank/DDBJ databases">
        <title>Caerostris darwini draft genome.</title>
        <authorList>
            <person name="Kono N."/>
            <person name="Arakawa K."/>
        </authorList>
    </citation>
    <scope>NUCLEOTIDE SEQUENCE [LARGE SCALE GENOMIC DNA]</scope>
</reference>